<dbReference type="AlphaFoldDB" id="A0A1G4HYC8"/>
<sequence>MTVMTSPLSGSSSLTLNFVISLSALLVSNQGDFAITQGANNAEFDALCRIIQLTKSKPAITKPDNTVTTEPNALQRLTLTVAPPEWRKLLKDGKEYRKTVPDAHKDDNVWKARWSSWITAAKESDSQEQKDATLKLAGADGITMEQKAWLRTALLPLAEEAQALQDKLATDFPPTKFSAVDTAQETLKAAVYDAAVGSDSALNAEKLFKAGSIANIQDACEGEGEFHPTSTVVASILCLCAKGSSGIEGACVSRQTYSQTWSTIKTDHQSAWNEIQNHCNQPGPAKFPASKLEEIMNRIKRQLHTDGTNAYLWSFLQTNCDGNSGNGICVKYTNGHGTATAIYAMPWIAKIMTLAGQLPQAEQDGAAAAAIAATIAKLKQTAYTLAVAAKSTTGQHTTIVQASPTETDKQKDEKEKQKKQCEIIKQKEECKEDCKWDSTTENTGDHCKVDGEELTKQGKYGTSGPSAGYIAVNPKSSKPVKRKNKYIKQGQKAVCEWIDFVDGTGKLSKPDCRSSSIL</sequence>
<evidence type="ECO:0000259" key="11">
    <source>
        <dbReference type="Pfam" id="PF10659"/>
    </source>
</evidence>
<feature type="domain" description="Trypanosome variant surface glycoprotein B-type N-terminal" evidence="12">
    <location>
        <begin position="24"/>
        <end position="376"/>
    </location>
</feature>
<keyword evidence="8" id="KW-0449">Lipoprotein</keyword>
<dbReference type="Pfam" id="PF13206">
    <property type="entry name" value="VSG_B"/>
    <property type="match status" value="1"/>
</dbReference>
<feature type="chain" id="PRO_5009235027" evidence="10">
    <location>
        <begin position="31"/>
        <end position="518"/>
    </location>
</feature>
<feature type="signal peptide" evidence="10">
    <location>
        <begin position="1"/>
        <end position="30"/>
    </location>
</feature>
<organism evidence="13 14">
    <name type="scientific">Trypanosoma equiperdum</name>
    <dbReference type="NCBI Taxonomy" id="5694"/>
    <lineage>
        <taxon>Eukaryota</taxon>
        <taxon>Discoba</taxon>
        <taxon>Euglenozoa</taxon>
        <taxon>Kinetoplastea</taxon>
        <taxon>Metakinetoplastina</taxon>
        <taxon>Trypanosomatida</taxon>
        <taxon>Trypanosomatidae</taxon>
        <taxon>Trypanosoma</taxon>
    </lineage>
</organism>
<keyword evidence="4" id="KW-0336">GPI-anchor</keyword>
<evidence type="ECO:0000256" key="1">
    <source>
        <dbReference type="ARBA" id="ARBA00002523"/>
    </source>
</evidence>
<keyword evidence="3" id="KW-1003">Cell membrane</keyword>
<feature type="region of interest" description="Disordered" evidence="9">
    <location>
        <begin position="395"/>
        <end position="416"/>
    </location>
</feature>
<comment type="function">
    <text evidence="1">VSG forms a coat on the surface of the parasite. The trypanosome evades the immune response of the host by expressing a series of antigenically distinct VSGs from an estimated 1000 VSG genes.</text>
</comment>
<keyword evidence="5 10" id="KW-0732">Signal</keyword>
<protein>
    <submittedName>
        <fullName evidence="13">Trypanosomal VSG domain containing protein, putative</fullName>
    </submittedName>
</protein>
<gene>
    <name evidence="13" type="ORF">TEOVI_000881700</name>
</gene>
<evidence type="ECO:0000256" key="3">
    <source>
        <dbReference type="ARBA" id="ARBA00022475"/>
    </source>
</evidence>
<dbReference type="Pfam" id="PF10659">
    <property type="entry name" value="Trypan_glycop_C"/>
    <property type="match status" value="1"/>
</dbReference>
<keyword evidence="14" id="KW-1185">Reference proteome</keyword>
<reference evidence="13" key="1">
    <citation type="submission" date="2016-09" db="EMBL/GenBank/DDBJ databases">
        <authorList>
            <person name="Hebert L."/>
            <person name="Moumen B."/>
        </authorList>
    </citation>
    <scope>NUCLEOTIDE SEQUENCE [LARGE SCALE GENOMIC DNA]</scope>
    <source>
        <strain evidence="13">OVI</strain>
    </source>
</reference>
<dbReference type="GO" id="GO:0005886">
    <property type="term" value="C:plasma membrane"/>
    <property type="evidence" value="ECO:0007669"/>
    <property type="project" value="UniProtKB-SubCell"/>
</dbReference>
<evidence type="ECO:0000256" key="6">
    <source>
        <dbReference type="ARBA" id="ARBA00023136"/>
    </source>
</evidence>
<name>A0A1G4HYC8_TRYEQ</name>
<evidence type="ECO:0000256" key="4">
    <source>
        <dbReference type="ARBA" id="ARBA00022622"/>
    </source>
</evidence>
<feature type="compositionally biased region" description="Basic and acidic residues" evidence="9">
    <location>
        <begin position="406"/>
        <end position="416"/>
    </location>
</feature>
<evidence type="ECO:0000256" key="5">
    <source>
        <dbReference type="ARBA" id="ARBA00022729"/>
    </source>
</evidence>
<dbReference type="EMBL" id="CZPT02000039">
    <property type="protein sequence ID" value="SCU64304.1"/>
    <property type="molecule type" value="Genomic_DNA"/>
</dbReference>
<keyword evidence="7" id="KW-0325">Glycoprotein</keyword>
<dbReference type="InterPro" id="IPR019609">
    <property type="entry name" value="Variant_surf_glycoprt_trypan_C"/>
</dbReference>
<evidence type="ECO:0000256" key="8">
    <source>
        <dbReference type="ARBA" id="ARBA00023288"/>
    </source>
</evidence>
<feature type="region of interest" description="Disordered" evidence="9">
    <location>
        <begin position="458"/>
        <end position="482"/>
    </location>
</feature>
<evidence type="ECO:0000259" key="12">
    <source>
        <dbReference type="Pfam" id="PF13206"/>
    </source>
</evidence>
<dbReference type="InterPro" id="IPR025932">
    <property type="entry name" value="Trypano_VSG_B_N_dom"/>
</dbReference>
<evidence type="ECO:0000256" key="10">
    <source>
        <dbReference type="SAM" id="SignalP"/>
    </source>
</evidence>
<accession>A0A1G4HYC8</accession>
<proteinExistence type="predicted"/>
<dbReference type="GO" id="GO:0098552">
    <property type="term" value="C:side of membrane"/>
    <property type="evidence" value="ECO:0007669"/>
    <property type="project" value="UniProtKB-KW"/>
</dbReference>
<dbReference type="Proteomes" id="UP000195570">
    <property type="component" value="Unassembled WGS sequence"/>
</dbReference>
<evidence type="ECO:0000256" key="7">
    <source>
        <dbReference type="ARBA" id="ARBA00023180"/>
    </source>
</evidence>
<feature type="compositionally biased region" description="Polar residues" evidence="9">
    <location>
        <begin position="395"/>
        <end position="405"/>
    </location>
</feature>
<dbReference type="GeneID" id="92382751"/>
<evidence type="ECO:0000256" key="2">
    <source>
        <dbReference type="ARBA" id="ARBA00004609"/>
    </source>
</evidence>
<evidence type="ECO:0000313" key="13">
    <source>
        <dbReference type="EMBL" id="SCU64304.1"/>
    </source>
</evidence>
<evidence type="ECO:0000313" key="14">
    <source>
        <dbReference type="Proteomes" id="UP000195570"/>
    </source>
</evidence>
<comment type="subcellular location">
    <subcellularLocation>
        <location evidence="2">Cell membrane</location>
        <topology evidence="2">Lipid-anchor</topology>
        <topology evidence="2">GPI-anchor</topology>
    </subcellularLocation>
</comment>
<feature type="domain" description="Trypanosome variant surface glycoprotein C-terminal" evidence="11">
    <location>
        <begin position="421"/>
        <end position="518"/>
    </location>
</feature>
<dbReference type="RefSeq" id="XP_067076085.1">
    <property type="nucleotide sequence ID" value="XM_067219984.1"/>
</dbReference>
<evidence type="ECO:0000256" key="9">
    <source>
        <dbReference type="SAM" id="MobiDB-lite"/>
    </source>
</evidence>
<keyword evidence="6" id="KW-0472">Membrane</keyword>
<comment type="caution">
    <text evidence="13">The sequence shown here is derived from an EMBL/GenBank/DDBJ whole genome shotgun (WGS) entry which is preliminary data.</text>
</comment>
<dbReference type="VEuPathDB" id="TriTrypDB:TEOVI_000881700"/>